<keyword evidence="4" id="KW-1185">Reference proteome</keyword>
<organism evidence="3 4">
    <name type="scientific">Pseudomonas paraeruginosa</name>
    <dbReference type="NCBI Taxonomy" id="2994495"/>
    <lineage>
        <taxon>Bacteria</taxon>
        <taxon>Pseudomonadati</taxon>
        <taxon>Pseudomonadota</taxon>
        <taxon>Gammaproteobacteria</taxon>
        <taxon>Pseudomonadales</taxon>
        <taxon>Pseudomonadaceae</taxon>
        <taxon>Pseudomonas</taxon>
    </lineage>
</organism>
<feature type="compositionally biased region" description="Polar residues" evidence="1">
    <location>
        <begin position="129"/>
        <end position="143"/>
    </location>
</feature>
<protein>
    <submittedName>
        <fullName evidence="3">Bacterial conjugation TrbI-like family protein</fullName>
    </submittedName>
</protein>
<dbReference type="CDD" id="cd16430">
    <property type="entry name" value="TraB"/>
    <property type="match status" value="1"/>
</dbReference>
<geneLocation type="plasmid" evidence="3 4">
    <name>unnamed3</name>
</geneLocation>
<accession>A0A2R3IL12</accession>
<dbReference type="Proteomes" id="UP000238390">
    <property type="component" value="Plasmid unnamed3"/>
</dbReference>
<dbReference type="Pfam" id="PF03743">
    <property type="entry name" value="TrbI"/>
    <property type="match status" value="1"/>
</dbReference>
<keyword evidence="2" id="KW-1133">Transmembrane helix</keyword>
<gene>
    <name evidence="3" type="ORF">CSB93_7104</name>
</gene>
<sequence>MKAIQQFLERLTPRGKLALAIGGTVLVVGTVVGVAMNAASPERKARAAAKPQVEAILTDEDPRALGLDSIASQLRQLQAQQNRLERVIGQKEKDVQLKNTQEKVSGLEKELQLLQQDLARVGREKKGSGENSDSSSDHATNNKARSHTAPREPAFVNKATSSPADLTDVYSNLPPEQPEDPKSRSNEKKEAPKIRVIKAKEDEGKSEKPEEISVTLPAGSILSGVSVTGMDAPTGKQAQRDPFPSLIRVKNEAILPNRFRADFRECFLIAGGWGDLSSERAYLRAERLSCVRNDGSVLESSLDAYATGEDGKAGIRGRLVSKQGQILARSLMAGFMQGVASAFNVQQVPTINVTRAGDNNNDTVRPVYQQAMDSNALQSAGFSGAGTALERIADFYLEMAENIFPVIEIDAMRDVDFIVTKGMSVKFNVATLKVNDMNY</sequence>
<evidence type="ECO:0000313" key="3">
    <source>
        <dbReference type="EMBL" id="AVK02589.1"/>
    </source>
</evidence>
<keyword evidence="3" id="KW-0614">Plasmid</keyword>
<dbReference type="RefSeq" id="WP_049880184.1">
    <property type="nucleotide sequence ID" value="NZ_CP027167.1"/>
</dbReference>
<dbReference type="EMBL" id="CP027167">
    <property type="protein sequence ID" value="AVK02589.1"/>
    <property type="molecule type" value="Genomic_DNA"/>
</dbReference>
<name>A0A2R3IL12_9PSED</name>
<reference evidence="3 4" key="1">
    <citation type="submission" date="2018-02" db="EMBL/GenBank/DDBJ databases">
        <title>FDA/CDC Antimicrobial Resistant Isolate Bank Genome Sequencing.</title>
        <authorList>
            <person name="Benahmed F.H."/>
            <person name="Lutgring J.D."/>
            <person name="Yoo B."/>
            <person name="Machado M."/>
            <person name="Brown A."/>
            <person name="McAllister G."/>
            <person name="Perry A."/>
            <person name="Halpin A.L."/>
            <person name="Vavikolanu K."/>
            <person name="Ott S."/>
            <person name="Zhao X."/>
            <person name="Tallon L.J."/>
            <person name="Sadzewicz L."/>
            <person name="Aluvathingal J."/>
            <person name="Nadendla S."/>
            <person name="Voskania-kordi A."/>
            <person name="Simonyan V."/>
            <person name="Patel J."/>
            <person name="Shawar R.M."/>
        </authorList>
    </citation>
    <scope>NUCLEOTIDE SEQUENCE [LARGE SCALE GENOMIC DNA]</scope>
    <source>
        <strain evidence="3 4">AR_0356</strain>
        <plasmid evidence="3 4">unnamed3</plasmid>
    </source>
</reference>
<keyword evidence="2" id="KW-0812">Transmembrane</keyword>
<dbReference type="AlphaFoldDB" id="A0A2R3IL12"/>
<evidence type="ECO:0000256" key="2">
    <source>
        <dbReference type="SAM" id="Phobius"/>
    </source>
</evidence>
<proteinExistence type="predicted"/>
<feature type="transmembrane region" description="Helical" evidence="2">
    <location>
        <begin position="17"/>
        <end position="36"/>
    </location>
</feature>
<keyword evidence="2" id="KW-0472">Membrane</keyword>
<feature type="region of interest" description="Disordered" evidence="1">
    <location>
        <begin position="121"/>
        <end position="215"/>
    </location>
</feature>
<evidence type="ECO:0000313" key="4">
    <source>
        <dbReference type="Proteomes" id="UP000238390"/>
    </source>
</evidence>
<feature type="compositionally biased region" description="Basic and acidic residues" evidence="1">
    <location>
        <begin position="179"/>
        <end position="211"/>
    </location>
</feature>
<dbReference type="InterPro" id="IPR005498">
    <property type="entry name" value="T4SS_VirB10/TraB/TrbI"/>
</dbReference>
<evidence type="ECO:0000256" key="1">
    <source>
        <dbReference type="SAM" id="MobiDB-lite"/>
    </source>
</evidence>